<dbReference type="AlphaFoldDB" id="A0A1I5CNX6"/>
<dbReference type="RefSeq" id="WP_090069604.1">
    <property type="nucleotide sequence ID" value="NZ_FOVR01000002.1"/>
</dbReference>
<dbReference type="InterPro" id="IPR029017">
    <property type="entry name" value="Enolase-like_N"/>
</dbReference>
<evidence type="ECO:0000313" key="9">
    <source>
        <dbReference type="Proteomes" id="UP000199236"/>
    </source>
</evidence>
<dbReference type="SFLD" id="SFLDS00001">
    <property type="entry name" value="Enolase"/>
    <property type="match status" value="1"/>
</dbReference>
<dbReference type="InterPro" id="IPR046945">
    <property type="entry name" value="RHMD-like"/>
</dbReference>
<dbReference type="GO" id="GO:0050023">
    <property type="term" value="F:L-fuconate dehydratase activity"/>
    <property type="evidence" value="ECO:0007669"/>
    <property type="project" value="UniProtKB-EC"/>
</dbReference>
<feature type="domain" description="Mandelate racemase/muconate lactonizing enzyme C-terminal" evidence="7">
    <location>
        <begin position="201"/>
        <end position="297"/>
    </location>
</feature>
<evidence type="ECO:0000256" key="6">
    <source>
        <dbReference type="ARBA" id="ARBA00023239"/>
    </source>
</evidence>
<dbReference type="OrthoDB" id="9802699at2"/>
<dbReference type="SUPFAM" id="SSF51604">
    <property type="entry name" value="Enolase C-terminal domain-like"/>
    <property type="match status" value="1"/>
</dbReference>
<dbReference type="InterPro" id="IPR036849">
    <property type="entry name" value="Enolase-like_C_sf"/>
</dbReference>
<dbReference type="FunFam" id="3.20.20.120:FF:000007">
    <property type="entry name" value="Mitochondrial enolase superfamily member 1"/>
    <property type="match status" value="1"/>
</dbReference>
<dbReference type="EMBL" id="FOVR01000002">
    <property type="protein sequence ID" value="SFN88647.1"/>
    <property type="molecule type" value="Genomic_DNA"/>
</dbReference>
<dbReference type="InterPro" id="IPR018110">
    <property type="entry name" value="Mandel_Rmase/mucon_lact_enz_CS"/>
</dbReference>
<comment type="catalytic activity">
    <reaction evidence="1">
        <text>L-fuconate = 2-dehydro-3-deoxy-L-fuconate + H2O</text>
        <dbReference type="Rhea" id="RHEA:22772"/>
        <dbReference type="ChEBI" id="CHEBI:15377"/>
        <dbReference type="ChEBI" id="CHEBI:21291"/>
        <dbReference type="ChEBI" id="CHEBI:37448"/>
        <dbReference type="EC" id="4.2.1.68"/>
    </reaction>
</comment>
<dbReference type="GO" id="GO:0009063">
    <property type="term" value="P:amino acid catabolic process"/>
    <property type="evidence" value="ECO:0007669"/>
    <property type="project" value="InterPro"/>
</dbReference>
<dbReference type="Pfam" id="PF02746">
    <property type="entry name" value="MR_MLE_N"/>
    <property type="match status" value="1"/>
</dbReference>
<dbReference type="InterPro" id="IPR029065">
    <property type="entry name" value="Enolase_C-like"/>
</dbReference>
<dbReference type="SMART" id="SM00922">
    <property type="entry name" value="MR_MLE"/>
    <property type="match status" value="1"/>
</dbReference>
<evidence type="ECO:0000256" key="2">
    <source>
        <dbReference type="ARBA" id="ARBA00001946"/>
    </source>
</evidence>
<keyword evidence="5" id="KW-0460">Magnesium</keyword>
<dbReference type="InterPro" id="IPR034610">
    <property type="entry name" value="L-fuconate_dehydratase"/>
</dbReference>
<dbReference type="Gene3D" id="3.30.390.10">
    <property type="entry name" value="Enolase-like, N-terminal domain"/>
    <property type="match status" value="1"/>
</dbReference>
<dbReference type="SUPFAM" id="SSF54826">
    <property type="entry name" value="Enolase N-terminal domain-like"/>
    <property type="match status" value="1"/>
</dbReference>
<keyword evidence="4" id="KW-0479">Metal-binding</keyword>
<evidence type="ECO:0000256" key="1">
    <source>
        <dbReference type="ARBA" id="ARBA00001737"/>
    </source>
</evidence>
<dbReference type="GO" id="GO:0016052">
    <property type="term" value="P:carbohydrate catabolic process"/>
    <property type="evidence" value="ECO:0007669"/>
    <property type="project" value="InterPro"/>
</dbReference>
<dbReference type="PROSITE" id="PS00909">
    <property type="entry name" value="MR_MLE_2"/>
    <property type="match status" value="1"/>
</dbReference>
<dbReference type="Pfam" id="PF13378">
    <property type="entry name" value="MR_MLE_C"/>
    <property type="match status" value="1"/>
</dbReference>
<dbReference type="SFLD" id="SFLDF00111">
    <property type="entry name" value="L-fuconate_dehydratase"/>
    <property type="match status" value="1"/>
</dbReference>
<evidence type="ECO:0000259" key="7">
    <source>
        <dbReference type="SMART" id="SM00922"/>
    </source>
</evidence>
<dbReference type="Gene3D" id="3.20.20.120">
    <property type="entry name" value="Enolase-like C-terminal domain"/>
    <property type="match status" value="1"/>
</dbReference>
<evidence type="ECO:0000256" key="5">
    <source>
        <dbReference type="ARBA" id="ARBA00022842"/>
    </source>
</evidence>
<dbReference type="STRING" id="655353.SAMN04488056_102295"/>
<dbReference type="EC" id="4.2.1.68" evidence="3"/>
<keyword evidence="6" id="KW-0456">Lyase</keyword>
<dbReference type="PANTHER" id="PTHR13794:SF58">
    <property type="entry name" value="MITOCHONDRIAL ENOLASE SUPERFAMILY MEMBER 1"/>
    <property type="match status" value="1"/>
</dbReference>
<accession>A0A1I5CNX6</accession>
<sequence length="436" mass="48441">MVKITDVVVKDIRFPTSRNLDGSDAMNEAPDYSATYVILKTDKGEALSGHGLTFTNGRGNNLVVAAAETLAKSFVIGKELGDITKDFGTFWHELVAGDSQLRWLGPEKGLVHLATAALVNALWDMWAKSEGKPVWKLLADMTPEELVRCVDFTYIEDAITPHEALAMLKRKEAGKAAREAEMHEKGFPAYSTAAGWLGYSEEKMRRLAREAVEGGWTHLKQKVGADIEQDVERARILREELGWDRHLMMDANQIWGVEEAIANMRRLAEFDPLWIEEPTSPDDILGHKAIRDSIGNIGVATGEHAHNRVMFKQFFQAEAFDFCQLDPARLGGVNEVLAVLLMAAKYDVPVCPHGGGVGLCQYSLNIVLFDYIAVSGSLENRVLEYVDHLHENFEEPLTVKNGRYFPGSMPGYGATLKADSQERFAFPDGVEWAETV</sequence>
<dbReference type="SFLD" id="SFLDG00179">
    <property type="entry name" value="mandelate_racemase"/>
    <property type="match status" value="1"/>
</dbReference>
<evidence type="ECO:0000256" key="4">
    <source>
        <dbReference type="ARBA" id="ARBA00022723"/>
    </source>
</evidence>
<keyword evidence="9" id="KW-1185">Reference proteome</keyword>
<dbReference type="Proteomes" id="UP000199236">
    <property type="component" value="Unassembled WGS sequence"/>
</dbReference>
<dbReference type="GO" id="GO:0000287">
    <property type="term" value="F:magnesium ion binding"/>
    <property type="evidence" value="ECO:0007669"/>
    <property type="project" value="UniProtKB-ARBA"/>
</dbReference>
<comment type="cofactor">
    <cofactor evidence="2">
        <name>Mg(2+)</name>
        <dbReference type="ChEBI" id="CHEBI:18420"/>
    </cofactor>
</comment>
<proteinExistence type="predicted"/>
<dbReference type="InterPro" id="IPR013341">
    <property type="entry name" value="Mandelate_racemase_N_dom"/>
</dbReference>
<evidence type="ECO:0000256" key="3">
    <source>
        <dbReference type="ARBA" id="ARBA00013142"/>
    </source>
</evidence>
<dbReference type="InterPro" id="IPR013342">
    <property type="entry name" value="Mandelate_racemase_C"/>
</dbReference>
<gene>
    <name evidence="8" type="ORF">SAMN04488056_102295</name>
</gene>
<dbReference type="PANTHER" id="PTHR13794">
    <property type="entry name" value="ENOLASE SUPERFAMILY, MANDELATE RACEMASE"/>
    <property type="match status" value="1"/>
</dbReference>
<reference evidence="8 9" key="1">
    <citation type="submission" date="2016-10" db="EMBL/GenBank/DDBJ databases">
        <authorList>
            <person name="de Groot N.N."/>
        </authorList>
    </citation>
    <scope>NUCLEOTIDE SEQUENCE [LARGE SCALE GENOMIC DNA]</scope>
    <source>
        <strain evidence="8 9">CGMCC 1.9157</strain>
    </source>
</reference>
<protein>
    <recommendedName>
        <fullName evidence="3">L-fuconate dehydratase</fullName>
        <ecNumber evidence="3">4.2.1.68</ecNumber>
    </recommendedName>
</protein>
<organism evidence="8 9">
    <name type="scientific">Cohaesibacter marisflavi</name>
    <dbReference type="NCBI Taxonomy" id="655353"/>
    <lineage>
        <taxon>Bacteria</taxon>
        <taxon>Pseudomonadati</taxon>
        <taxon>Pseudomonadota</taxon>
        <taxon>Alphaproteobacteria</taxon>
        <taxon>Hyphomicrobiales</taxon>
        <taxon>Cohaesibacteraceae</taxon>
    </lineage>
</organism>
<evidence type="ECO:0000313" key="8">
    <source>
        <dbReference type="EMBL" id="SFN88647.1"/>
    </source>
</evidence>
<name>A0A1I5CNX6_9HYPH</name>